<dbReference type="InParanoid" id="A0A1D3CSH2"/>
<evidence type="ECO:0000313" key="2">
    <source>
        <dbReference type="EMBL" id="OEH74147.1"/>
    </source>
</evidence>
<dbReference type="VEuPathDB" id="ToxoDB:LOC34624345"/>
<evidence type="ECO:0000256" key="1">
    <source>
        <dbReference type="SAM" id="MobiDB-lite"/>
    </source>
</evidence>
<protein>
    <submittedName>
        <fullName evidence="2">Uncharacterized protein</fullName>
    </submittedName>
</protein>
<comment type="caution">
    <text evidence="2">The sequence shown here is derived from an EMBL/GenBank/DDBJ whole genome shotgun (WGS) entry which is preliminary data.</text>
</comment>
<dbReference type="Proteomes" id="UP000095192">
    <property type="component" value="Unassembled WGS sequence"/>
</dbReference>
<dbReference type="AlphaFoldDB" id="A0A1D3CSH2"/>
<proteinExistence type="predicted"/>
<dbReference type="VEuPathDB" id="ToxoDB:cyc_08696"/>
<organism evidence="2 3">
    <name type="scientific">Cyclospora cayetanensis</name>
    <dbReference type="NCBI Taxonomy" id="88456"/>
    <lineage>
        <taxon>Eukaryota</taxon>
        <taxon>Sar</taxon>
        <taxon>Alveolata</taxon>
        <taxon>Apicomplexa</taxon>
        <taxon>Conoidasida</taxon>
        <taxon>Coccidia</taxon>
        <taxon>Eucoccidiorida</taxon>
        <taxon>Eimeriorina</taxon>
        <taxon>Eimeriidae</taxon>
        <taxon>Cyclospora</taxon>
    </lineage>
</organism>
<sequence>MKTITVCKFMQQVLQQLLPRYDYDTRFAAVFAMACFVAVAKPFTLSSAALPSFIRAVYSSSEAWTGLGPPRLATSAGALAKCIAAAGRVTAVSVTHGKVSANWSTLQAEGAFALPAGSSQRLPTVDAADDDGFALPSIGRSISSASSTPNDGGQSTITTGSEQQRPAASPLYADASVFIRALEGLSGSLLKQLQRHQMGDWRGTNKLPAAVLPIYQSTTTAPADPHTAAAVTEALRDQLSLREVTLLAASLLRAEAAAAPSSGCPQTRTLFEPGVTARRVTVAKKTRVPAASAAGASPHLREAVPGRMAHAERLLRLARGAFLRIAQQSCRSSALCNGSSEDLTRADTCVALLTSACESFAALTLEAPPVSDLALSRDDLLASALRGLRDGQETLGVAFASSHGHEDAFKFPATTSAVVSYSQRDKLLQQQLQGAAARLRASQLCLAVCACSSLAPPEEGPPGYVQRQGVKMLLLILQQRLLALQRTTAYSGYFTSEVSATELQAALSAAHRLGMAPHIVRPLQDLQQWLTQQQAYTV</sequence>
<gene>
    <name evidence="2" type="ORF">cyc_08696</name>
</gene>
<reference evidence="2 3" key="1">
    <citation type="journal article" date="2016" name="BMC Genomics">
        <title>Comparative genomics reveals Cyclospora cayetanensis possesses coccidia-like metabolism and invasion components but unique surface antigens.</title>
        <authorList>
            <person name="Liu S."/>
            <person name="Wang L."/>
            <person name="Zheng H."/>
            <person name="Xu Z."/>
            <person name="Roellig D.M."/>
            <person name="Li N."/>
            <person name="Frace M.A."/>
            <person name="Tang K."/>
            <person name="Arrowood M.J."/>
            <person name="Moss D.M."/>
            <person name="Zhang L."/>
            <person name="Feng Y."/>
            <person name="Xiao L."/>
        </authorList>
    </citation>
    <scope>NUCLEOTIDE SEQUENCE [LARGE SCALE GENOMIC DNA]</scope>
    <source>
        <strain evidence="2 3">CHN_HEN01</strain>
    </source>
</reference>
<accession>A0A1D3CSH2</accession>
<evidence type="ECO:0000313" key="3">
    <source>
        <dbReference type="Proteomes" id="UP000095192"/>
    </source>
</evidence>
<feature type="compositionally biased region" description="Polar residues" evidence="1">
    <location>
        <begin position="148"/>
        <end position="166"/>
    </location>
</feature>
<name>A0A1D3CSH2_9EIME</name>
<feature type="region of interest" description="Disordered" evidence="1">
    <location>
        <begin position="139"/>
        <end position="167"/>
    </location>
</feature>
<dbReference type="EMBL" id="JROU02002104">
    <property type="protein sequence ID" value="OEH74147.1"/>
    <property type="molecule type" value="Genomic_DNA"/>
</dbReference>
<keyword evidence="3" id="KW-1185">Reference proteome</keyword>